<dbReference type="InterPro" id="IPR001314">
    <property type="entry name" value="Peptidase_S1A"/>
</dbReference>
<reference evidence="8" key="1">
    <citation type="submission" date="2021-04" db="EMBL/GenBank/DDBJ databases">
        <authorList>
            <consortium name="Wellcome Sanger Institute Data Sharing"/>
        </authorList>
    </citation>
    <scope>NUCLEOTIDE SEQUENCE [LARGE SCALE GENOMIC DNA]</scope>
</reference>
<evidence type="ECO:0000256" key="5">
    <source>
        <dbReference type="RuleBase" id="RU363034"/>
    </source>
</evidence>
<feature type="signal peptide" evidence="6">
    <location>
        <begin position="1"/>
        <end position="22"/>
    </location>
</feature>
<sequence length="522" mass="57728">RKTKPTCLIVLIRRWTCSCVQSCRCNEKSGSCAVLSDLAGVRHFSPEQEMETRIIGGQEAWAHSWPWQVSICFSSMPACGGAIISPLWVLSAAHCFKRSEGFKAPFWKVQAGKHDLDNPHELVGVALIFSHYGYNTRTKESDVALLKLQVPLVFNQFVRPINIWMSPLPLFKKCTITGWGSTRENGPRVHRLQEVNVTILPSEVCNRFYLGRIRSSMFCAGKDEGGVDACQGDSGGPLSCFTGSRYELAGLVSWGVGCGRAGKPGVYTKIWQHTQWLSDIMSKFEKHFVGLSVSRDGEVSVENVTESCPFFWPWQVSLQSSGHHYCSGVLIHRRWVIAAKHCNVRAKEDVVVLGIHDLRFSSAQTIPVDKIFNLPEDGSFPPKSDLSLLRLSFPARFICVPDEDEDADDTWHCFTAGWGATKATGELSLPHKEELRAVVVRHTACSDKWGGLISESHICSNPASSSSCMGDAGAPLFCRKHGAYFLSGVLTWGGRSCDADKPSVFTRISDYSSWITAVAEDN</sequence>
<organism evidence="8 9">
    <name type="scientific">Echeneis naucrates</name>
    <name type="common">Live sharksucker</name>
    <dbReference type="NCBI Taxonomy" id="173247"/>
    <lineage>
        <taxon>Eukaryota</taxon>
        <taxon>Metazoa</taxon>
        <taxon>Chordata</taxon>
        <taxon>Craniata</taxon>
        <taxon>Vertebrata</taxon>
        <taxon>Euteleostomi</taxon>
        <taxon>Actinopterygii</taxon>
        <taxon>Neopterygii</taxon>
        <taxon>Teleostei</taxon>
        <taxon>Neoteleostei</taxon>
        <taxon>Acanthomorphata</taxon>
        <taxon>Carangaria</taxon>
        <taxon>Carangiformes</taxon>
        <taxon>Echeneidae</taxon>
        <taxon>Echeneis</taxon>
    </lineage>
</organism>
<evidence type="ECO:0000256" key="4">
    <source>
        <dbReference type="ARBA" id="ARBA00023157"/>
    </source>
</evidence>
<dbReference type="AlphaFoldDB" id="A0A665V0D7"/>
<keyword evidence="3 5" id="KW-0720">Serine protease</keyword>
<dbReference type="Pfam" id="PF00089">
    <property type="entry name" value="Trypsin"/>
    <property type="match status" value="2"/>
</dbReference>
<keyword evidence="4" id="KW-1015">Disulfide bond</keyword>
<evidence type="ECO:0000256" key="3">
    <source>
        <dbReference type="ARBA" id="ARBA00022825"/>
    </source>
</evidence>
<dbReference type="Proteomes" id="UP000472264">
    <property type="component" value="Chromosome 23"/>
</dbReference>
<evidence type="ECO:0000313" key="8">
    <source>
        <dbReference type="Ensembl" id="ENSENLP00000025176.1"/>
    </source>
</evidence>
<dbReference type="SMART" id="SM00020">
    <property type="entry name" value="Tryp_SPc"/>
    <property type="match status" value="2"/>
</dbReference>
<dbReference type="InterPro" id="IPR009003">
    <property type="entry name" value="Peptidase_S1_PA"/>
</dbReference>
<evidence type="ECO:0000256" key="6">
    <source>
        <dbReference type="SAM" id="SignalP"/>
    </source>
</evidence>
<keyword evidence="6" id="KW-0732">Signal</keyword>
<keyword evidence="9" id="KW-1185">Reference proteome</keyword>
<evidence type="ECO:0000313" key="9">
    <source>
        <dbReference type="Proteomes" id="UP000472264"/>
    </source>
</evidence>
<dbReference type="FunFam" id="2.40.10.10:FF:000003">
    <property type="entry name" value="Transmembrane serine protease 3"/>
    <property type="match status" value="1"/>
</dbReference>
<dbReference type="OMA" id="KHCNVRA"/>
<dbReference type="Ensembl" id="ENSENLT00000025977.1">
    <property type="protein sequence ID" value="ENSENLP00000025176.1"/>
    <property type="gene ID" value="ENSENLG00000011362.1"/>
</dbReference>
<dbReference type="PANTHER" id="PTHR24252:SF18">
    <property type="entry name" value="OVOCHYMASE 1"/>
    <property type="match status" value="1"/>
</dbReference>
<feature type="domain" description="Peptidase S1" evidence="7">
    <location>
        <begin position="54"/>
        <end position="282"/>
    </location>
</feature>
<keyword evidence="1 5" id="KW-0645">Protease</keyword>
<dbReference type="InterPro" id="IPR033116">
    <property type="entry name" value="TRYPSIN_SER"/>
</dbReference>
<dbReference type="PRINTS" id="PR00722">
    <property type="entry name" value="CHYMOTRYPSIN"/>
</dbReference>
<protein>
    <submittedName>
        <fullName evidence="8">Zgc:55888</fullName>
    </submittedName>
</protein>
<dbReference type="InterPro" id="IPR018114">
    <property type="entry name" value="TRYPSIN_HIS"/>
</dbReference>
<dbReference type="PROSITE" id="PS50240">
    <property type="entry name" value="TRYPSIN_DOM"/>
    <property type="match status" value="2"/>
</dbReference>
<dbReference type="SUPFAM" id="SSF50494">
    <property type="entry name" value="Trypsin-like serine proteases"/>
    <property type="match status" value="2"/>
</dbReference>
<dbReference type="PROSITE" id="PS00134">
    <property type="entry name" value="TRYPSIN_HIS"/>
    <property type="match status" value="1"/>
</dbReference>
<evidence type="ECO:0000256" key="1">
    <source>
        <dbReference type="ARBA" id="ARBA00022670"/>
    </source>
</evidence>
<keyword evidence="2 5" id="KW-0378">Hydrolase</keyword>
<feature type="domain" description="Peptidase S1" evidence="7">
    <location>
        <begin position="288"/>
        <end position="520"/>
    </location>
</feature>
<dbReference type="GO" id="GO:0006508">
    <property type="term" value="P:proteolysis"/>
    <property type="evidence" value="ECO:0007669"/>
    <property type="project" value="UniProtKB-KW"/>
</dbReference>
<dbReference type="InParanoid" id="A0A665V0D7"/>
<name>A0A665V0D7_ECHNA</name>
<reference evidence="8" key="3">
    <citation type="submission" date="2025-09" db="UniProtKB">
        <authorList>
            <consortium name="Ensembl"/>
        </authorList>
    </citation>
    <scope>IDENTIFICATION</scope>
</reference>
<proteinExistence type="predicted"/>
<dbReference type="CDD" id="cd00190">
    <property type="entry name" value="Tryp_SPc"/>
    <property type="match status" value="2"/>
</dbReference>
<dbReference type="InterPro" id="IPR001254">
    <property type="entry name" value="Trypsin_dom"/>
</dbReference>
<dbReference type="InterPro" id="IPR043504">
    <property type="entry name" value="Peptidase_S1_PA_chymotrypsin"/>
</dbReference>
<dbReference type="Gene3D" id="2.40.10.10">
    <property type="entry name" value="Trypsin-like serine proteases"/>
    <property type="match status" value="2"/>
</dbReference>
<dbReference type="GO" id="GO:0004252">
    <property type="term" value="F:serine-type endopeptidase activity"/>
    <property type="evidence" value="ECO:0007669"/>
    <property type="project" value="InterPro"/>
</dbReference>
<dbReference type="PROSITE" id="PS00135">
    <property type="entry name" value="TRYPSIN_SER"/>
    <property type="match status" value="1"/>
</dbReference>
<dbReference type="PANTHER" id="PTHR24252">
    <property type="entry name" value="ACROSIN-RELATED"/>
    <property type="match status" value="1"/>
</dbReference>
<feature type="chain" id="PRO_5025558506" evidence="6">
    <location>
        <begin position="23"/>
        <end position="522"/>
    </location>
</feature>
<evidence type="ECO:0000256" key="2">
    <source>
        <dbReference type="ARBA" id="ARBA00022801"/>
    </source>
</evidence>
<accession>A0A665V0D7</accession>
<evidence type="ECO:0000259" key="7">
    <source>
        <dbReference type="PROSITE" id="PS50240"/>
    </source>
</evidence>
<reference evidence="8" key="2">
    <citation type="submission" date="2025-08" db="UniProtKB">
        <authorList>
            <consortium name="Ensembl"/>
        </authorList>
    </citation>
    <scope>IDENTIFICATION</scope>
</reference>